<sequence>AEKVTVKDDFYHKKCFNCKRCTRAIDSLIACVAPDGDIYCKVCHKVVTRPDRPQVITDTGMIPADEDKAGCPRCGGK</sequence>
<proteinExistence type="predicted"/>
<evidence type="ECO:0000313" key="6">
    <source>
        <dbReference type="EMBL" id="QQP39099.1"/>
    </source>
</evidence>
<dbReference type="Proteomes" id="UP000595437">
    <property type="component" value="Chromosome 14"/>
</dbReference>
<feature type="domain" description="LIM zinc-binding" evidence="5">
    <location>
        <begin position="1"/>
        <end position="50"/>
    </location>
</feature>
<evidence type="ECO:0000256" key="4">
    <source>
        <dbReference type="PROSITE-ProRule" id="PRU00125"/>
    </source>
</evidence>
<evidence type="ECO:0000256" key="3">
    <source>
        <dbReference type="ARBA" id="ARBA00023038"/>
    </source>
</evidence>
<keyword evidence="1 4" id="KW-0479">Metal-binding</keyword>
<reference evidence="7" key="1">
    <citation type="submission" date="2021-01" db="EMBL/GenBank/DDBJ databases">
        <title>Caligus Genome Assembly.</title>
        <authorList>
            <person name="Gallardo-Escarate C."/>
        </authorList>
    </citation>
    <scope>NUCLEOTIDE SEQUENCE [LARGE SCALE GENOMIC DNA]</scope>
</reference>
<dbReference type="EMBL" id="CP045903">
    <property type="protein sequence ID" value="QQP39099.1"/>
    <property type="molecule type" value="Genomic_DNA"/>
</dbReference>
<evidence type="ECO:0000256" key="2">
    <source>
        <dbReference type="ARBA" id="ARBA00022833"/>
    </source>
</evidence>
<dbReference type="SMART" id="SM00132">
    <property type="entry name" value="LIM"/>
    <property type="match status" value="1"/>
</dbReference>
<gene>
    <name evidence="6" type="ORF">FKW44_019873</name>
</gene>
<feature type="non-terminal residue" evidence="6">
    <location>
        <position position="77"/>
    </location>
</feature>
<dbReference type="InterPro" id="IPR001781">
    <property type="entry name" value="Znf_LIM"/>
</dbReference>
<protein>
    <recommendedName>
        <fullName evidence="5">LIM zinc-binding domain-containing protein</fullName>
    </recommendedName>
</protein>
<dbReference type="PROSITE" id="PS50023">
    <property type="entry name" value="LIM_DOMAIN_2"/>
    <property type="match status" value="1"/>
</dbReference>
<evidence type="ECO:0000256" key="1">
    <source>
        <dbReference type="ARBA" id="ARBA00022723"/>
    </source>
</evidence>
<evidence type="ECO:0000259" key="5">
    <source>
        <dbReference type="PROSITE" id="PS50023"/>
    </source>
</evidence>
<feature type="non-terminal residue" evidence="6">
    <location>
        <position position="1"/>
    </location>
</feature>
<dbReference type="GO" id="GO:0046872">
    <property type="term" value="F:metal ion binding"/>
    <property type="evidence" value="ECO:0007669"/>
    <property type="project" value="UniProtKB-KW"/>
</dbReference>
<dbReference type="OrthoDB" id="1679758at2759"/>
<name>A0A7T8JYG2_CALRO</name>
<keyword evidence="7" id="KW-1185">Reference proteome</keyword>
<dbReference type="Pfam" id="PF00412">
    <property type="entry name" value="LIM"/>
    <property type="match status" value="1"/>
</dbReference>
<evidence type="ECO:0000313" key="7">
    <source>
        <dbReference type="Proteomes" id="UP000595437"/>
    </source>
</evidence>
<dbReference type="AlphaFoldDB" id="A0A7T8JYG2"/>
<keyword evidence="2 4" id="KW-0862">Zinc</keyword>
<dbReference type="Gene3D" id="2.10.110.10">
    <property type="entry name" value="Cysteine Rich Protein"/>
    <property type="match status" value="1"/>
</dbReference>
<dbReference type="SUPFAM" id="SSF57716">
    <property type="entry name" value="Glucocorticoid receptor-like (DNA-binding domain)"/>
    <property type="match status" value="1"/>
</dbReference>
<organism evidence="6 7">
    <name type="scientific">Caligus rogercresseyi</name>
    <name type="common">Sea louse</name>
    <dbReference type="NCBI Taxonomy" id="217165"/>
    <lineage>
        <taxon>Eukaryota</taxon>
        <taxon>Metazoa</taxon>
        <taxon>Ecdysozoa</taxon>
        <taxon>Arthropoda</taxon>
        <taxon>Crustacea</taxon>
        <taxon>Multicrustacea</taxon>
        <taxon>Hexanauplia</taxon>
        <taxon>Copepoda</taxon>
        <taxon>Siphonostomatoida</taxon>
        <taxon>Caligidae</taxon>
        <taxon>Caligus</taxon>
    </lineage>
</organism>
<keyword evidence="3 4" id="KW-0440">LIM domain</keyword>
<accession>A0A7T8JYG2</accession>